<sequence length="231" mass="26578">MFPNSYVFIVTYGRSGSTLLQNVINALPGYEIRGENAHALFYLFQSWRQISNSGPMNGLRQHNTATASSHPWFGGELVDPDVFGKSLAETFIKTVLQPSEGVSVSGFKEVRYNENLPLLTPYLNFIHRYFPNAKFVFNTRNLDSVAKSGWWQQQPRAQVIRKLSNTEKAFDKYLTAFPDRGLKMHYDDYVADPCSFDRLFDFLNNRLSQEDLDQILGNKLTHAQIPKEKRR</sequence>
<evidence type="ECO:0008006" key="3">
    <source>
        <dbReference type="Google" id="ProtNLM"/>
    </source>
</evidence>
<reference evidence="1 2" key="1">
    <citation type="submission" date="2015-09" db="EMBL/GenBank/DDBJ databases">
        <authorList>
            <consortium name="Swine Surveillance"/>
        </authorList>
    </citation>
    <scope>NUCLEOTIDE SEQUENCE [LARGE SCALE GENOMIC DNA]</scope>
    <source>
        <strain evidence="1 2">CECT 7688</strain>
    </source>
</reference>
<dbReference type="SUPFAM" id="SSF52540">
    <property type="entry name" value="P-loop containing nucleoside triphosphate hydrolases"/>
    <property type="match status" value="1"/>
</dbReference>
<keyword evidence="2" id="KW-1185">Reference proteome</keyword>
<protein>
    <recommendedName>
        <fullName evidence="3">Sulfotransferase domain protein</fullName>
    </recommendedName>
</protein>
<accession>A0A0P1EUU6</accession>
<evidence type="ECO:0000313" key="2">
    <source>
        <dbReference type="Proteomes" id="UP000054823"/>
    </source>
</evidence>
<dbReference type="InterPro" id="IPR027417">
    <property type="entry name" value="P-loop_NTPase"/>
</dbReference>
<name>A0A0P1EUU6_9RHOB</name>
<dbReference type="Gene3D" id="3.40.50.300">
    <property type="entry name" value="P-loop containing nucleotide triphosphate hydrolases"/>
    <property type="match status" value="1"/>
</dbReference>
<dbReference type="EMBL" id="CYPW01000040">
    <property type="protein sequence ID" value="CUH54390.1"/>
    <property type="molecule type" value="Genomic_DNA"/>
</dbReference>
<dbReference type="Pfam" id="PF13469">
    <property type="entry name" value="Sulfotransfer_3"/>
    <property type="match status" value="1"/>
</dbReference>
<dbReference type="AlphaFoldDB" id="A0A0P1EUU6"/>
<organism evidence="1 2">
    <name type="scientific">Shimia marina</name>
    <dbReference type="NCBI Taxonomy" id="321267"/>
    <lineage>
        <taxon>Bacteria</taxon>
        <taxon>Pseudomonadati</taxon>
        <taxon>Pseudomonadota</taxon>
        <taxon>Alphaproteobacteria</taxon>
        <taxon>Rhodobacterales</taxon>
        <taxon>Roseobacteraceae</taxon>
    </lineage>
</organism>
<evidence type="ECO:0000313" key="1">
    <source>
        <dbReference type="EMBL" id="CUH54390.1"/>
    </source>
</evidence>
<dbReference type="Proteomes" id="UP000054823">
    <property type="component" value="Unassembled WGS sequence"/>
</dbReference>
<gene>
    <name evidence="1" type="ORF">SHM7688_03861</name>
</gene>
<proteinExistence type="predicted"/>